<dbReference type="GO" id="GO:0004930">
    <property type="term" value="F:G protein-coupled receptor activity"/>
    <property type="evidence" value="ECO:0007669"/>
    <property type="project" value="UniProtKB-KW"/>
</dbReference>
<dbReference type="InterPro" id="IPR000725">
    <property type="entry name" value="Olfact_rcpt"/>
</dbReference>
<dbReference type="EMBL" id="WNYA01004812">
    <property type="protein sequence ID" value="KAG8542546.1"/>
    <property type="molecule type" value="Genomic_DNA"/>
</dbReference>
<dbReference type="PROSITE" id="PS50262">
    <property type="entry name" value="G_PROTEIN_RECEP_F1_2"/>
    <property type="match status" value="1"/>
</dbReference>
<feature type="transmembrane region" description="Helical" evidence="13">
    <location>
        <begin position="140"/>
        <end position="158"/>
    </location>
</feature>
<organism evidence="15 18">
    <name type="scientific">Engystomops pustulosus</name>
    <name type="common">Tungara frog</name>
    <name type="synonym">Physalaemus pustulosus</name>
    <dbReference type="NCBI Taxonomy" id="76066"/>
    <lineage>
        <taxon>Eukaryota</taxon>
        <taxon>Metazoa</taxon>
        <taxon>Chordata</taxon>
        <taxon>Craniata</taxon>
        <taxon>Vertebrata</taxon>
        <taxon>Euteleostomi</taxon>
        <taxon>Amphibia</taxon>
        <taxon>Batrachia</taxon>
        <taxon>Anura</taxon>
        <taxon>Neobatrachia</taxon>
        <taxon>Hyloidea</taxon>
        <taxon>Leptodactylidae</taxon>
        <taxon>Leiuperinae</taxon>
        <taxon>Engystomops</taxon>
    </lineage>
</organism>
<name>A0AAV6YYZ7_ENGPU</name>
<evidence type="ECO:0000256" key="2">
    <source>
        <dbReference type="ARBA" id="ARBA00010663"/>
    </source>
</evidence>
<dbReference type="InterPro" id="IPR000276">
    <property type="entry name" value="GPCR_Rhodpsn"/>
</dbReference>
<feature type="transmembrane region" description="Helical" evidence="13">
    <location>
        <begin position="60"/>
        <end position="79"/>
    </location>
</feature>
<dbReference type="SUPFAM" id="SSF81321">
    <property type="entry name" value="Family A G protein-coupled receptor-like"/>
    <property type="match status" value="1"/>
</dbReference>
<evidence type="ECO:0000256" key="13">
    <source>
        <dbReference type="RuleBase" id="RU363047"/>
    </source>
</evidence>
<proteinExistence type="inferred from homology"/>
<evidence type="ECO:0000259" key="14">
    <source>
        <dbReference type="PROSITE" id="PS50262"/>
    </source>
</evidence>
<protein>
    <recommendedName>
        <fullName evidence="13">Olfactory receptor</fullName>
    </recommendedName>
</protein>
<evidence type="ECO:0000256" key="1">
    <source>
        <dbReference type="ARBA" id="ARBA00004651"/>
    </source>
</evidence>
<dbReference type="FunFam" id="1.20.1070.10:FF:000001">
    <property type="entry name" value="Olfactory receptor"/>
    <property type="match status" value="1"/>
</dbReference>
<accession>A0AAV6YYZ7</accession>
<comment type="caution">
    <text evidence="15">The sequence shown here is derived from an EMBL/GenBank/DDBJ whole genome shotgun (WGS) entry which is preliminary data.</text>
</comment>
<feature type="domain" description="G-protein coupled receptors family 1 profile" evidence="14">
    <location>
        <begin position="41"/>
        <end position="290"/>
    </location>
</feature>
<evidence type="ECO:0000256" key="9">
    <source>
        <dbReference type="ARBA" id="ARBA00023136"/>
    </source>
</evidence>
<feature type="transmembrane region" description="Helical" evidence="13">
    <location>
        <begin position="197"/>
        <end position="219"/>
    </location>
</feature>
<dbReference type="FunFam" id="1.10.1220.70:FF:000001">
    <property type="entry name" value="Olfactory receptor"/>
    <property type="match status" value="1"/>
</dbReference>
<comment type="similarity">
    <text evidence="2 12">Belongs to the G-protein coupled receptor 1 family.</text>
</comment>
<gene>
    <name evidence="17" type="ORF">GDO81_026519</name>
    <name evidence="16" type="ORF">GDO81_026522</name>
    <name evidence="15" type="ORF">GDO81_026524</name>
</gene>
<dbReference type="AlphaFoldDB" id="A0AAV6YYZ7"/>
<dbReference type="Gene3D" id="1.20.1070.10">
    <property type="entry name" value="Rhodopsin 7-helix transmembrane proteins"/>
    <property type="match status" value="1"/>
</dbReference>
<dbReference type="InterPro" id="IPR050516">
    <property type="entry name" value="Olfactory_GPCR"/>
</dbReference>
<keyword evidence="5 12" id="KW-0812">Transmembrane</keyword>
<sequence length="317" mass="35761">MSTVNQTLNTDFTLVDLTEKPQLKLLLFVLFFLMYIITLIGNLSIIVAYKLSPNLQNPMYFFLSNFSFLEMFYISSTAPKMLANFLSENKSISFYGCAAQLYCVLLLAGTEFYILAAMAYDRYNAICHPLLYTVIMRKIACIQLIVGSWAIGATNALIHTTFTFTLPYCGSRKLNSFFCDIPVLLKLACKDTFLNEIIVFIFGGGMTVGSLILTIISYVKIISTILNIHSTSGRKKAFSTCTSHLIVVTIFYGSVIFMYLRPKSSYGKDEDKLVNIMYTIITPLLNPFIYSLRNKEVKIAMKKILNRMAAALMPHTT</sequence>
<evidence type="ECO:0000256" key="7">
    <source>
        <dbReference type="ARBA" id="ARBA00022989"/>
    </source>
</evidence>
<evidence type="ECO:0000256" key="5">
    <source>
        <dbReference type="ARBA" id="ARBA00022692"/>
    </source>
</evidence>
<feature type="transmembrane region" description="Helical" evidence="13">
    <location>
        <begin position="273"/>
        <end position="292"/>
    </location>
</feature>
<dbReference type="PROSITE" id="PS00237">
    <property type="entry name" value="G_PROTEIN_RECEP_F1_1"/>
    <property type="match status" value="1"/>
</dbReference>
<evidence type="ECO:0000256" key="11">
    <source>
        <dbReference type="ARBA" id="ARBA00023224"/>
    </source>
</evidence>
<dbReference type="PRINTS" id="PR00245">
    <property type="entry name" value="OLFACTORYR"/>
</dbReference>
<dbReference type="Pfam" id="PF13853">
    <property type="entry name" value="7tm_4"/>
    <property type="match status" value="1"/>
</dbReference>
<keyword evidence="6 13" id="KW-0552">Olfaction</keyword>
<dbReference type="GO" id="GO:0004984">
    <property type="term" value="F:olfactory receptor activity"/>
    <property type="evidence" value="ECO:0007669"/>
    <property type="project" value="InterPro"/>
</dbReference>
<feature type="transmembrane region" description="Helical" evidence="13">
    <location>
        <begin position="240"/>
        <end position="261"/>
    </location>
</feature>
<dbReference type="Proteomes" id="UP000824782">
    <property type="component" value="Unassembled WGS sequence"/>
</dbReference>
<keyword evidence="9 13" id="KW-0472">Membrane</keyword>
<dbReference type="CDD" id="cd13954">
    <property type="entry name" value="7tmA_OR"/>
    <property type="match status" value="1"/>
</dbReference>
<dbReference type="EMBL" id="WNYA01004813">
    <property type="protein sequence ID" value="KAG8542545.1"/>
    <property type="molecule type" value="Genomic_DNA"/>
</dbReference>
<evidence type="ECO:0000256" key="3">
    <source>
        <dbReference type="ARBA" id="ARBA00022475"/>
    </source>
</evidence>
<keyword evidence="18" id="KW-1185">Reference proteome</keyword>
<evidence type="ECO:0000313" key="16">
    <source>
        <dbReference type="EMBL" id="KAG8542545.1"/>
    </source>
</evidence>
<dbReference type="EMBL" id="WNYA01004814">
    <property type="protein sequence ID" value="KAG8542544.1"/>
    <property type="molecule type" value="Genomic_DNA"/>
</dbReference>
<evidence type="ECO:0000313" key="18">
    <source>
        <dbReference type="Proteomes" id="UP000824782"/>
    </source>
</evidence>
<feature type="transmembrane region" description="Helical" evidence="13">
    <location>
        <begin position="99"/>
        <end position="120"/>
    </location>
</feature>
<reference evidence="15" key="1">
    <citation type="thesis" date="2020" institute="ProQuest LLC" country="789 East Eisenhower Parkway, Ann Arbor, MI, USA">
        <title>Comparative Genomics and Chromosome Evolution.</title>
        <authorList>
            <person name="Mudd A.B."/>
        </authorList>
    </citation>
    <scope>NUCLEOTIDE SEQUENCE</scope>
    <source>
        <strain evidence="15">237g6f4</strain>
        <tissue evidence="15">Blood</tissue>
    </source>
</reference>
<dbReference type="GO" id="GO:0005886">
    <property type="term" value="C:plasma membrane"/>
    <property type="evidence" value="ECO:0007669"/>
    <property type="project" value="UniProtKB-SubCell"/>
</dbReference>
<evidence type="ECO:0000256" key="4">
    <source>
        <dbReference type="ARBA" id="ARBA00022606"/>
    </source>
</evidence>
<keyword evidence="10 12" id="KW-0675">Receptor</keyword>
<evidence type="ECO:0000313" key="17">
    <source>
        <dbReference type="EMBL" id="KAG8542546.1"/>
    </source>
</evidence>
<evidence type="ECO:0000256" key="10">
    <source>
        <dbReference type="ARBA" id="ARBA00023170"/>
    </source>
</evidence>
<dbReference type="PANTHER" id="PTHR26452">
    <property type="entry name" value="OLFACTORY RECEPTOR"/>
    <property type="match status" value="1"/>
</dbReference>
<evidence type="ECO:0000256" key="8">
    <source>
        <dbReference type="ARBA" id="ARBA00023040"/>
    </source>
</evidence>
<dbReference type="PRINTS" id="PR00237">
    <property type="entry name" value="GPCRRHODOPSN"/>
</dbReference>
<comment type="subcellular location">
    <subcellularLocation>
        <location evidence="1 13">Cell membrane</location>
        <topology evidence="1 13">Multi-pass membrane protein</topology>
    </subcellularLocation>
</comment>
<keyword evidence="8 12" id="KW-0297">G-protein coupled receptor</keyword>
<dbReference type="InterPro" id="IPR017452">
    <property type="entry name" value="GPCR_Rhodpsn_7TM"/>
</dbReference>
<evidence type="ECO:0000313" key="15">
    <source>
        <dbReference type="EMBL" id="KAG8542544.1"/>
    </source>
</evidence>
<keyword evidence="4 13" id="KW-0716">Sensory transduction</keyword>
<evidence type="ECO:0000256" key="6">
    <source>
        <dbReference type="ARBA" id="ARBA00022725"/>
    </source>
</evidence>
<feature type="transmembrane region" description="Helical" evidence="13">
    <location>
        <begin position="25"/>
        <end position="48"/>
    </location>
</feature>
<keyword evidence="7 13" id="KW-1133">Transmembrane helix</keyword>
<keyword evidence="3 13" id="KW-1003">Cell membrane</keyword>
<keyword evidence="11 12" id="KW-0807">Transducer</keyword>
<evidence type="ECO:0000256" key="12">
    <source>
        <dbReference type="RuleBase" id="RU000688"/>
    </source>
</evidence>